<dbReference type="Proteomes" id="UP000031515">
    <property type="component" value="Unassembled WGS sequence"/>
</dbReference>
<dbReference type="Pfam" id="PF15397">
    <property type="entry name" value="DUF4618"/>
    <property type="match status" value="1"/>
</dbReference>
<sequence>VRDIQQAGESTAKQATALLQECDKLQRVKETVRITNQQKLETARAELQEMEKTMEKNVGRRKQRAGEEGTPWLSCLTLLLFWCTASCPSQEEREKTEEKQKVILEEVDEKARAELEAVVQKIVEETLQHQDGLKQLVINNHILRYKILRQKEVVNDLEEETGELKRSIQTLQQSVRESRELLFADVLLPRPKCTPDTEVILTIPTEEKQL</sequence>
<evidence type="ECO:0000313" key="2">
    <source>
        <dbReference type="EMBL" id="KFU93118.1"/>
    </source>
</evidence>
<dbReference type="InterPro" id="IPR029236">
    <property type="entry name" value="DUF4618"/>
</dbReference>
<protein>
    <submittedName>
        <fullName evidence="2">Uncharacterized protein C20orf96</fullName>
    </submittedName>
</protein>
<reference evidence="2 3" key="1">
    <citation type="submission" date="2013-08" db="EMBL/GenBank/DDBJ databases">
        <title>Genome evolution of avian class.</title>
        <authorList>
            <person name="Zhang G."/>
            <person name="Li C."/>
        </authorList>
    </citation>
    <scope>NUCLEOTIDE SEQUENCE [LARGE SCALE GENOMIC DNA]</scope>
    <source>
        <strain evidence="2">M959</strain>
    </source>
</reference>
<proteinExistence type="predicted"/>
<evidence type="ECO:0000256" key="1">
    <source>
        <dbReference type="SAM" id="Coils"/>
    </source>
</evidence>
<reference evidence="3" key="2">
    <citation type="journal article" date="2014" name="Science">
        <title>Comparative genomics reveals insights into avian genome evolution and adaptation.</title>
        <authorList>
            <consortium name="Avian Genome Consortium"/>
            <person name="Zhang G."/>
            <person name="Li C."/>
            <person name="Li Q."/>
            <person name="Li B."/>
            <person name="Larkin D.M."/>
            <person name="Lee C."/>
            <person name="Storz J.F."/>
            <person name="Antunes A."/>
            <person name="Greenwold M.J."/>
            <person name="Meredith R.W."/>
            <person name="Odeen A."/>
            <person name="Cui J."/>
            <person name="Zhou Q."/>
            <person name="Xu L."/>
            <person name="Pan H."/>
            <person name="Wang Z."/>
            <person name="Jin L."/>
            <person name="Zhang P."/>
            <person name="Hu H."/>
            <person name="Yang W."/>
            <person name="Hu J."/>
            <person name="Xiao J."/>
            <person name="Yang Z."/>
            <person name="Liu Y."/>
            <person name="Xie Q."/>
            <person name="Yu H."/>
            <person name="Lian J."/>
            <person name="Wen P."/>
            <person name="Zhang F."/>
            <person name="Li H."/>
            <person name="Zeng Y."/>
            <person name="Xiong Z."/>
            <person name="Liu S."/>
            <person name="Zhou L."/>
            <person name="Huang Z."/>
            <person name="An N."/>
            <person name="Wang J."/>
            <person name="Zheng Q."/>
            <person name="Xiong Y."/>
            <person name="Wang G."/>
            <person name="Wang B."/>
            <person name="Wang J."/>
            <person name="Fan Y."/>
            <person name="da Fonseca R.R."/>
            <person name="Alfaro-Nunez A."/>
            <person name="Schubert M."/>
            <person name="Orlando L."/>
            <person name="Mourier T."/>
            <person name="Howard J.T."/>
            <person name="Ganapathy G."/>
            <person name="Pfenning A."/>
            <person name="Whitney O."/>
            <person name="Rivas M.V."/>
            <person name="Hara E."/>
            <person name="Smith J."/>
            <person name="Farre M."/>
            <person name="Narayan J."/>
            <person name="Slavov G."/>
            <person name="Romanov M.N."/>
            <person name="Borges R."/>
            <person name="Machado J.P."/>
            <person name="Khan I."/>
            <person name="Springer M.S."/>
            <person name="Gatesy J."/>
            <person name="Hoffmann F.G."/>
            <person name="Opazo J.C."/>
            <person name="Hastad O."/>
            <person name="Sawyer R.H."/>
            <person name="Kim H."/>
            <person name="Kim K.W."/>
            <person name="Kim H.J."/>
            <person name="Cho S."/>
            <person name="Li N."/>
            <person name="Huang Y."/>
            <person name="Bruford M.W."/>
            <person name="Zhan X."/>
            <person name="Dixon A."/>
            <person name="Bertelsen M.F."/>
            <person name="Derryberry E."/>
            <person name="Warren W."/>
            <person name="Wilson R.K."/>
            <person name="Li S."/>
            <person name="Ray D.A."/>
            <person name="Green R.E."/>
            <person name="O'Brien S.J."/>
            <person name="Griffin D."/>
            <person name="Johnson W.E."/>
            <person name="Haussler D."/>
            <person name="Ryder O.A."/>
            <person name="Willerslev E."/>
            <person name="Graves G.R."/>
            <person name="Alstrom P."/>
            <person name="Fjeldsa J."/>
            <person name="Mindell D.P."/>
            <person name="Edwards S.V."/>
            <person name="Braun E.L."/>
            <person name="Rahbek C."/>
            <person name="Burt D.W."/>
            <person name="Houde P."/>
            <person name="Zhang Y."/>
            <person name="Yang H."/>
            <person name="Wang J."/>
            <person name="Jarvis E.D."/>
            <person name="Gilbert M.T."/>
            <person name="Wang J."/>
        </authorList>
    </citation>
    <scope>NUCLEOTIDE SEQUENCE [LARGE SCALE GENOMIC DNA]</scope>
</reference>
<keyword evidence="3" id="KW-1185">Reference proteome</keyword>
<feature type="non-terminal residue" evidence="2">
    <location>
        <position position="1"/>
    </location>
</feature>
<dbReference type="PANTHER" id="PTHR28574">
    <property type="entry name" value="RIKEN CDNA 6820408C15"/>
    <property type="match status" value="1"/>
</dbReference>
<gene>
    <name evidence="2" type="ORF">M959_02222</name>
</gene>
<dbReference type="EMBL" id="KN126853">
    <property type="protein sequence ID" value="KFU93118.1"/>
    <property type="molecule type" value="Genomic_DNA"/>
</dbReference>
<keyword evidence="1" id="KW-0175">Coiled coil</keyword>
<organism evidence="2 3">
    <name type="scientific">Chaetura pelagica</name>
    <name type="common">Chimney swift</name>
    <name type="synonym">Hirundo pelagica</name>
    <dbReference type="NCBI Taxonomy" id="8897"/>
    <lineage>
        <taxon>Eukaryota</taxon>
        <taxon>Metazoa</taxon>
        <taxon>Chordata</taxon>
        <taxon>Craniata</taxon>
        <taxon>Vertebrata</taxon>
        <taxon>Euteleostomi</taxon>
        <taxon>Archelosauria</taxon>
        <taxon>Archosauria</taxon>
        <taxon>Dinosauria</taxon>
        <taxon>Saurischia</taxon>
        <taxon>Theropoda</taxon>
        <taxon>Coelurosauria</taxon>
        <taxon>Aves</taxon>
        <taxon>Neognathae</taxon>
        <taxon>Neoaves</taxon>
        <taxon>Strisores</taxon>
        <taxon>Apodiformes</taxon>
        <taxon>Apodidae</taxon>
        <taxon>Apodinae</taxon>
        <taxon>Chaetura</taxon>
    </lineage>
</organism>
<dbReference type="AlphaFoldDB" id="A0A093BRT0"/>
<feature type="coiled-coil region" evidence="1">
    <location>
        <begin position="33"/>
        <end position="60"/>
    </location>
</feature>
<accession>A0A093BRT0</accession>
<feature type="non-terminal residue" evidence="2">
    <location>
        <position position="210"/>
    </location>
</feature>
<dbReference type="PANTHER" id="PTHR28574:SF1">
    <property type="entry name" value="RIKEN CDNA 6820408C15 GENE"/>
    <property type="match status" value="1"/>
</dbReference>
<evidence type="ECO:0000313" key="3">
    <source>
        <dbReference type="Proteomes" id="UP000031515"/>
    </source>
</evidence>
<name>A0A093BRT0_CHAPE</name>